<accession>A0A146KHF5</accession>
<keyword evidence="1" id="KW-0472">Membrane</keyword>
<dbReference type="EMBL" id="GDID01000709">
    <property type="protein sequence ID" value="JAP95897.1"/>
    <property type="molecule type" value="Transcribed_RNA"/>
</dbReference>
<keyword evidence="1" id="KW-0812">Transmembrane</keyword>
<sequence>FGYQAKSQWILIVCHIVIPICLPYIFYAIILTFNNKLKDVNTTPVDIPMLPQPSKVAFYDENTVYFSYAPQNNATDSFVKKLLQLNQLDVRVKGFETPEDAERYFVMKNIQPTAKKNYMNQSFYSQIFCEDFNDKIKDIGDNCSLDLRDDFYKIMYKQYMLTEQDFLINVSSNKNFADNVFFHLNFHTSNEKIGNSPSNITHEVVYNTTILDETMRKFPDDLSKKYRNIKLQPYWTGYSQTILNQLNKITVEQETNINYNVKIERIG</sequence>
<proteinExistence type="predicted"/>
<evidence type="ECO:0000313" key="2">
    <source>
        <dbReference type="EMBL" id="JAP95897.1"/>
    </source>
</evidence>
<evidence type="ECO:0000256" key="1">
    <source>
        <dbReference type="SAM" id="Phobius"/>
    </source>
</evidence>
<feature type="non-terminal residue" evidence="2">
    <location>
        <position position="267"/>
    </location>
</feature>
<feature type="non-terminal residue" evidence="2">
    <location>
        <position position="1"/>
    </location>
</feature>
<organism evidence="2">
    <name type="scientific">Trepomonas sp. PC1</name>
    <dbReference type="NCBI Taxonomy" id="1076344"/>
    <lineage>
        <taxon>Eukaryota</taxon>
        <taxon>Metamonada</taxon>
        <taxon>Diplomonadida</taxon>
        <taxon>Hexamitidae</taxon>
        <taxon>Hexamitinae</taxon>
        <taxon>Trepomonas</taxon>
    </lineage>
</organism>
<dbReference type="AlphaFoldDB" id="A0A146KHF5"/>
<name>A0A146KHF5_9EUKA</name>
<reference evidence="2" key="1">
    <citation type="submission" date="2015-07" db="EMBL/GenBank/DDBJ databases">
        <title>Adaptation to a free-living lifestyle via gene acquisitions in the diplomonad Trepomonas sp. PC1.</title>
        <authorList>
            <person name="Xu F."/>
            <person name="Jerlstrom-Hultqvist J."/>
            <person name="Kolisko M."/>
            <person name="Simpson A.G.B."/>
            <person name="Roger A.J."/>
            <person name="Svard S.G."/>
            <person name="Andersson J.O."/>
        </authorList>
    </citation>
    <scope>NUCLEOTIDE SEQUENCE</scope>
    <source>
        <strain evidence="2">PC1</strain>
    </source>
</reference>
<keyword evidence="1" id="KW-1133">Transmembrane helix</keyword>
<gene>
    <name evidence="2" type="ORF">TPC1_10955</name>
</gene>
<protein>
    <submittedName>
        <fullName evidence="2">ABC transporter family protein</fullName>
    </submittedName>
</protein>
<feature type="transmembrane region" description="Helical" evidence="1">
    <location>
        <begin position="9"/>
        <end position="33"/>
    </location>
</feature>